<accession>A0A6A6N3J0</accession>
<proteinExistence type="predicted"/>
<dbReference type="PANTHER" id="PTHR31973">
    <property type="entry name" value="POLYPROTEIN, PUTATIVE-RELATED"/>
    <property type="match status" value="1"/>
</dbReference>
<comment type="caution">
    <text evidence="1">The sequence shown here is derived from an EMBL/GenBank/DDBJ whole genome shotgun (WGS) entry which is preliminary data.</text>
</comment>
<name>A0A6A6N3J0_HEVBR</name>
<evidence type="ECO:0008006" key="3">
    <source>
        <dbReference type="Google" id="ProtNLM"/>
    </source>
</evidence>
<dbReference type="PANTHER" id="PTHR31973:SF187">
    <property type="entry name" value="MUTATOR TRANSPOSASE MUDRA PROTEIN"/>
    <property type="match status" value="1"/>
</dbReference>
<organism evidence="1 2">
    <name type="scientific">Hevea brasiliensis</name>
    <name type="common">Para rubber tree</name>
    <name type="synonym">Siphonia brasiliensis</name>
    <dbReference type="NCBI Taxonomy" id="3981"/>
    <lineage>
        <taxon>Eukaryota</taxon>
        <taxon>Viridiplantae</taxon>
        <taxon>Streptophyta</taxon>
        <taxon>Embryophyta</taxon>
        <taxon>Tracheophyta</taxon>
        <taxon>Spermatophyta</taxon>
        <taxon>Magnoliopsida</taxon>
        <taxon>eudicotyledons</taxon>
        <taxon>Gunneridae</taxon>
        <taxon>Pentapetalae</taxon>
        <taxon>rosids</taxon>
        <taxon>fabids</taxon>
        <taxon>Malpighiales</taxon>
        <taxon>Euphorbiaceae</taxon>
        <taxon>Crotonoideae</taxon>
        <taxon>Micrandreae</taxon>
        <taxon>Hevea</taxon>
    </lineage>
</organism>
<sequence>MAMKNMGYAEYYNLICKFRGEEDISCGNGMKIKDDLDLMLVFELYKENPTIPLAITSKEVALNVIPLGNVEGPSCRHMNDEVHVSQDIESSFNSNQMRGTEIKDERVHSKGSNGQVREEVRIDRIKATDDDPLVFKRIFIMFEVVKQGFLCGCKPFIGLDGCHLKGPYDGIFLCAIALDGNKGVLPLAFAIVESKCGDS</sequence>
<dbReference type="EMBL" id="JAAGAX010000003">
    <property type="protein sequence ID" value="KAF2320691.1"/>
    <property type="molecule type" value="Genomic_DNA"/>
</dbReference>
<reference evidence="1 2" key="1">
    <citation type="journal article" date="2020" name="Mol. Plant">
        <title>The Chromosome-Based Rubber Tree Genome Provides New Insights into Spurge Genome Evolution and Rubber Biosynthesis.</title>
        <authorList>
            <person name="Liu J."/>
            <person name="Shi C."/>
            <person name="Shi C.C."/>
            <person name="Li W."/>
            <person name="Zhang Q.J."/>
            <person name="Zhang Y."/>
            <person name="Li K."/>
            <person name="Lu H.F."/>
            <person name="Shi C."/>
            <person name="Zhu S.T."/>
            <person name="Xiao Z.Y."/>
            <person name="Nan H."/>
            <person name="Yue Y."/>
            <person name="Zhu X.G."/>
            <person name="Wu Y."/>
            <person name="Hong X.N."/>
            <person name="Fan G.Y."/>
            <person name="Tong Y."/>
            <person name="Zhang D."/>
            <person name="Mao C.L."/>
            <person name="Liu Y.L."/>
            <person name="Hao S.J."/>
            <person name="Liu W.Q."/>
            <person name="Lv M.Q."/>
            <person name="Zhang H.B."/>
            <person name="Liu Y."/>
            <person name="Hu-Tang G.R."/>
            <person name="Wang J.P."/>
            <person name="Wang J.H."/>
            <person name="Sun Y.H."/>
            <person name="Ni S.B."/>
            <person name="Chen W.B."/>
            <person name="Zhang X.C."/>
            <person name="Jiao Y.N."/>
            <person name="Eichler E.E."/>
            <person name="Li G.H."/>
            <person name="Liu X."/>
            <person name="Gao L.Z."/>
        </authorList>
    </citation>
    <scope>NUCLEOTIDE SEQUENCE [LARGE SCALE GENOMIC DNA]</scope>
    <source>
        <strain evidence="2">cv. GT1</strain>
        <tissue evidence="1">Leaf</tissue>
    </source>
</reference>
<dbReference type="AlphaFoldDB" id="A0A6A6N3J0"/>
<evidence type="ECO:0000313" key="1">
    <source>
        <dbReference type="EMBL" id="KAF2320691.1"/>
    </source>
</evidence>
<evidence type="ECO:0000313" key="2">
    <source>
        <dbReference type="Proteomes" id="UP000467840"/>
    </source>
</evidence>
<dbReference type="Proteomes" id="UP000467840">
    <property type="component" value="Chromosome 10"/>
</dbReference>
<protein>
    <recommendedName>
        <fullName evidence="3">MULE transposase domain-containing protein</fullName>
    </recommendedName>
</protein>
<gene>
    <name evidence="1" type="ORF">GH714_030072</name>
</gene>
<keyword evidence="2" id="KW-1185">Reference proteome</keyword>